<comment type="caution">
    <text evidence="1">The sequence shown here is derived from an EMBL/GenBank/DDBJ whole genome shotgun (WGS) entry which is preliminary data.</text>
</comment>
<protein>
    <submittedName>
        <fullName evidence="1">Uncharacterized protein</fullName>
    </submittedName>
</protein>
<dbReference type="EMBL" id="JSVC01000009">
    <property type="protein sequence ID" value="KIC94870.1"/>
    <property type="molecule type" value="Genomic_DNA"/>
</dbReference>
<name>A0A0C1IL39_9BACT</name>
<evidence type="ECO:0000313" key="2">
    <source>
        <dbReference type="Proteomes" id="UP000031408"/>
    </source>
</evidence>
<reference evidence="1 2" key="1">
    <citation type="submission" date="2014-11" db="EMBL/GenBank/DDBJ databases">
        <title>Genome sequence of Flavihumibacter solisilvae 3-3.</title>
        <authorList>
            <person name="Zhou G."/>
            <person name="Li M."/>
            <person name="Wang G."/>
        </authorList>
    </citation>
    <scope>NUCLEOTIDE SEQUENCE [LARGE SCALE GENOMIC DNA]</scope>
    <source>
        <strain evidence="1 2">3-3</strain>
    </source>
</reference>
<gene>
    <name evidence="1" type="ORF">OI18_08095</name>
</gene>
<dbReference type="AlphaFoldDB" id="A0A0C1IL39"/>
<dbReference type="STRING" id="1349421.OI18_08095"/>
<evidence type="ECO:0000313" key="1">
    <source>
        <dbReference type="EMBL" id="KIC94870.1"/>
    </source>
</evidence>
<dbReference type="Proteomes" id="UP000031408">
    <property type="component" value="Unassembled WGS sequence"/>
</dbReference>
<sequence length="79" mass="8933">MDFNGDFTRLDSPFNHLPGFVRLLASCRPKASTRHNGKKTANKRQTIGIENIWPGAWGVLTFLQKVHNRLIRKAVACSK</sequence>
<accession>A0A0C1IL39</accession>
<proteinExistence type="predicted"/>
<organism evidence="1 2">
    <name type="scientific">Flavihumibacter solisilvae</name>
    <dbReference type="NCBI Taxonomy" id="1349421"/>
    <lineage>
        <taxon>Bacteria</taxon>
        <taxon>Pseudomonadati</taxon>
        <taxon>Bacteroidota</taxon>
        <taxon>Chitinophagia</taxon>
        <taxon>Chitinophagales</taxon>
        <taxon>Chitinophagaceae</taxon>
        <taxon>Flavihumibacter</taxon>
    </lineage>
</organism>
<keyword evidence="2" id="KW-1185">Reference proteome</keyword>